<keyword evidence="3" id="KW-1185">Reference proteome</keyword>
<keyword evidence="1" id="KW-0812">Transmembrane</keyword>
<evidence type="ECO:0000313" key="3">
    <source>
        <dbReference type="Proteomes" id="UP000017984"/>
    </source>
</evidence>
<dbReference type="PATRIC" id="fig|1352936.5.peg.6192"/>
<dbReference type="AlphaFoldDB" id="V6JYA1"/>
<proteinExistence type="predicted"/>
<feature type="transmembrane region" description="Helical" evidence="1">
    <location>
        <begin position="27"/>
        <end position="50"/>
    </location>
</feature>
<accession>V6JYA1</accession>
<keyword evidence="1" id="KW-1133">Transmembrane helix</keyword>
<dbReference type="Proteomes" id="UP000017984">
    <property type="component" value="Chromosome"/>
</dbReference>
<evidence type="ECO:0000313" key="2">
    <source>
        <dbReference type="EMBL" id="EST24950.1"/>
    </source>
</evidence>
<dbReference type="STRING" id="1352936.M878_29690"/>
<protein>
    <submittedName>
        <fullName evidence="2">Uncharacterized protein</fullName>
    </submittedName>
</protein>
<organism evidence="2 3">
    <name type="scientific">Streptomyces roseochromogenus subsp. oscitans DS 12.976</name>
    <dbReference type="NCBI Taxonomy" id="1352936"/>
    <lineage>
        <taxon>Bacteria</taxon>
        <taxon>Bacillati</taxon>
        <taxon>Actinomycetota</taxon>
        <taxon>Actinomycetes</taxon>
        <taxon>Kitasatosporales</taxon>
        <taxon>Streptomycetaceae</taxon>
        <taxon>Streptomyces</taxon>
    </lineage>
</organism>
<dbReference type="EMBL" id="AWQX01000256">
    <property type="protein sequence ID" value="EST24950.1"/>
    <property type="molecule type" value="Genomic_DNA"/>
</dbReference>
<keyword evidence="1" id="KW-0472">Membrane</keyword>
<reference evidence="2 3" key="1">
    <citation type="journal article" date="2014" name="Genome Announc.">
        <title>Draft Genome Sequence of Streptomyces roseochromogenes subsp. oscitans DS 12.976, Producer of the Aminocoumarin Antibiotic Clorobiocin.</title>
        <authorList>
            <person name="Ruckert C."/>
            <person name="Kalinowski J."/>
            <person name="Heide L."/>
            <person name="Apel A.K."/>
        </authorList>
    </citation>
    <scope>NUCLEOTIDE SEQUENCE [LARGE SCALE GENOMIC DNA]</scope>
    <source>
        <strain evidence="2 3">DS 12.976</strain>
    </source>
</reference>
<dbReference type="HOGENOM" id="CLU_2866032_0_0_11"/>
<sequence>MAVMIAGIALGAWIVFGAPHDWHGGKALGRLALWLGCVGMISGSARLIFFDTSQDGSGARNEEA</sequence>
<gene>
    <name evidence="2" type="ORF">M878_29690</name>
</gene>
<evidence type="ECO:0000256" key="1">
    <source>
        <dbReference type="SAM" id="Phobius"/>
    </source>
</evidence>
<comment type="caution">
    <text evidence="2">The sequence shown here is derived from an EMBL/GenBank/DDBJ whole genome shotgun (WGS) entry which is preliminary data.</text>
</comment>
<name>V6JYA1_STRRC</name>